<accession>A0A8S1BVI3</accession>
<dbReference type="Proteomes" id="UP000494165">
    <property type="component" value="Unassembled WGS sequence"/>
</dbReference>
<name>A0A8S1BVI3_9INSE</name>
<dbReference type="EMBL" id="CADEPI010000003">
    <property type="protein sequence ID" value="CAB3360446.1"/>
    <property type="molecule type" value="Genomic_DNA"/>
</dbReference>
<comment type="caution">
    <text evidence="1">The sequence shown here is derived from an EMBL/GenBank/DDBJ whole genome shotgun (WGS) entry which is preliminary data.</text>
</comment>
<sequence>MRSLCVQATIFKEFMVNAAPLNRVKVTASTLLKLLVFSFAQTFQIFTAKAVQMKPGGKHWTVNLRAAGNETHIVNHVIWTVKTFRQQKLQRSIAASRRAEKNCWYIAAAGAADR</sequence>
<keyword evidence="2" id="KW-1185">Reference proteome</keyword>
<proteinExistence type="predicted"/>
<evidence type="ECO:0000313" key="1">
    <source>
        <dbReference type="EMBL" id="CAB3360446.1"/>
    </source>
</evidence>
<organism evidence="1 2">
    <name type="scientific">Cloeon dipterum</name>
    <dbReference type="NCBI Taxonomy" id="197152"/>
    <lineage>
        <taxon>Eukaryota</taxon>
        <taxon>Metazoa</taxon>
        <taxon>Ecdysozoa</taxon>
        <taxon>Arthropoda</taxon>
        <taxon>Hexapoda</taxon>
        <taxon>Insecta</taxon>
        <taxon>Pterygota</taxon>
        <taxon>Palaeoptera</taxon>
        <taxon>Ephemeroptera</taxon>
        <taxon>Pisciforma</taxon>
        <taxon>Baetidae</taxon>
        <taxon>Cloeon</taxon>
    </lineage>
</organism>
<protein>
    <submittedName>
        <fullName evidence="1">Uncharacterized protein</fullName>
    </submittedName>
</protein>
<reference evidence="1 2" key="1">
    <citation type="submission" date="2020-04" db="EMBL/GenBank/DDBJ databases">
        <authorList>
            <person name="Alioto T."/>
            <person name="Alioto T."/>
            <person name="Gomez Garrido J."/>
        </authorList>
    </citation>
    <scope>NUCLEOTIDE SEQUENCE [LARGE SCALE GENOMIC DNA]</scope>
</reference>
<dbReference type="AlphaFoldDB" id="A0A8S1BVI3"/>
<gene>
    <name evidence="1" type="ORF">CLODIP_2_CD08920</name>
</gene>
<evidence type="ECO:0000313" key="2">
    <source>
        <dbReference type="Proteomes" id="UP000494165"/>
    </source>
</evidence>